<keyword evidence="3" id="KW-1185">Reference proteome</keyword>
<dbReference type="Pfam" id="PF14223">
    <property type="entry name" value="Retrotran_gag_2"/>
    <property type="match status" value="1"/>
</dbReference>
<evidence type="ECO:0000256" key="1">
    <source>
        <dbReference type="SAM" id="MobiDB-lite"/>
    </source>
</evidence>
<accession>A0A834LKW1</accession>
<feature type="region of interest" description="Disordered" evidence="1">
    <location>
        <begin position="58"/>
        <end position="103"/>
    </location>
</feature>
<dbReference type="EMBL" id="WJXA01000007">
    <property type="protein sequence ID" value="KAF7138424.1"/>
    <property type="molecule type" value="Genomic_DNA"/>
</dbReference>
<proteinExistence type="predicted"/>
<gene>
    <name evidence="2" type="ORF">RHSIM_Rhsim07G0110100</name>
</gene>
<evidence type="ECO:0000313" key="2">
    <source>
        <dbReference type="EMBL" id="KAF7138424.1"/>
    </source>
</evidence>
<reference evidence="2" key="1">
    <citation type="submission" date="2019-11" db="EMBL/GenBank/DDBJ databases">
        <authorList>
            <person name="Liu Y."/>
            <person name="Hou J."/>
            <person name="Li T.-Q."/>
            <person name="Guan C.-H."/>
            <person name="Wu X."/>
            <person name="Wu H.-Z."/>
            <person name="Ling F."/>
            <person name="Zhang R."/>
            <person name="Shi X.-G."/>
            <person name="Ren J.-P."/>
            <person name="Chen E.-F."/>
            <person name="Sun J.-M."/>
        </authorList>
    </citation>
    <scope>NUCLEOTIDE SEQUENCE</scope>
    <source>
        <strain evidence="2">Adult_tree_wgs_1</strain>
        <tissue evidence="2">Leaves</tissue>
    </source>
</reference>
<dbReference type="AlphaFoldDB" id="A0A834LKW1"/>
<dbReference type="Proteomes" id="UP000626092">
    <property type="component" value="Unassembled WGS sequence"/>
</dbReference>
<name>A0A834LKW1_RHOSS</name>
<comment type="caution">
    <text evidence="2">The sequence shown here is derived from an EMBL/GenBank/DDBJ whole genome shotgun (WGS) entry which is preliminary data.</text>
</comment>
<protein>
    <submittedName>
        <fullName evidence="2">Uncharacterized protein</fullName>
    </submittedName>
</protein>
<dbReference type="OrthoDB" id="418757at2759"/>
<sequence>MNSIVNQLASMKIVFDDELQALMLLSSLPKTWETLVVTVSNLAPDGVVSMSQVTSSLLNEETRRKSTGSSHSEALVGNPRGRSRGRSSTPHNRDQSRGSSRGR</sequence>
<evidence type="ECO:0000313" key="3">
    <source>
        <dbReference type="Proteomes" id="UP000626092"/>
    </source>
</evidence>
<organism evidence="2 3">
    <name type="scientific">Rhododendron simsii</name>
    <name type="common">Sims's rhododendron</name>
    <dbReference type="NCBI Taxonomy" id="118357"/>
    <lineage>
        <taxon>Eukaryota</taxon>
        <taxon>Viridiplantae</taxon>
        <taxon>Streptophyta</taxon>
        <taxon>Embryophyta</taxon>
        <taxon>Tracheophyta</taxon>
        <taxon>Spermatophyta</taxon>
        <taxon>Magnoliopsida</taxon>
        <taxon>eudicotyledons</taxon>
        <taxon>Gunneridae</taxon>
        <taxon>Pentapetalae</taxon>
        <taxon>asterids</taxon>
        <taxon>Ericales</taxon>
        <taxon>Ericaceae</taxon>
        <taxon>Ericoideae</taxon>
        <taxon>Rhodoreae</taxon>
        <taxon>Rhododendron</taxon>
    </lineage>
</organism>